<dbReference type="EMBL" id="JATAAI010000023">
    <property type="protein sequence ID" value="KAK1737758.1"/>
    <property type="molecule type" value="Genomic_DNA"/>
</dbReference>
<feature type="non-terminal residue" evidence="2">
    <location>
        <position position="138"/>
    </location>
</feature>
<dbReference type="Proteomes" id="UP001224775">
    <property type="component" value="Unassembled WGS sequence"/>
</dbReference>
<evidence type="ECO:0000256" key="1">
    <source>
        <dbReference type="SAM" id="MobiDB-lite"/>
    </source>
</evidence>
<sequence>RGAASGASSGKAKKNSLLLYSENPLYETSPDDTCGESLFTATSSNNNSSFEKMNAAPLSGGATTNNSSSTYGMTPEQASKNFDVLRREATKLERHLEDRVARYQQVSIYLLIVDYCIVDSFGGGDVHILCWGRCFGLA</sequence>
<accession>A0AAD9D9L5</accession>
<organism evidence="2 3">
    <name type="scientific">Skeletonema marinoi</name>
    <dbReference type="NCBI Taxonomy" id="267567"/>
    <lineage>
        <taxon>Eukaryota</taxon>
        <taxon>Sar</taxon>
        <taxon>Stramenopiles</taxon>
        <taxon>Ochrophyta</taxon>
        <taxon>Bacillariophyta</taxon>
        <taxon>Coscinodiscophyceae</taxon>
        <taxon>Thalassiosirophycidae</taxon>
        <taxon>Thalassiosirales</taxon>
        <taxon>Skeletonemataceae</taxon>
        <taxon>Skeletonema</taxon>
        <taxon>Skeletonema marinoi-dohrnii complex</taxon>
    </lineage>
</organism>
<proteinExistence type="predicted"/>
<evidence type="ECO:0000313" key="3">
    <source>
        <dbReference type="Proteomes" id="UP001224775"/>
    </source>
</evidence>
<comment type="caution">
    <text evidence="2">The sequence shown here is derived from an EMBL/GenBank/DDBJ whole genome shotgun (WGS) entry which is preliminary data.</text>
</comment>
<protein>
    <submittedName>
        <fullName evidence="2">Uncharacterized protein</fullName>
    </submittedName>
</protein>
<keyword evidence="3" id="KW-1185">Reference proteome</keyword>
<reference evidence="2" key="1">
    <citation type="submission" date="2023-06" db="EMBL/GenBank/DDBJ databases">
        <title>Survivors Of The Sea: Transcriptome response of Skeletonema marinoi to long-term dormancy.</title>
        <authorList>
            <person name="Pinder M.I.M."/>
            <person name="Kourtchenko O."/>
            <person name="Robertson E.K."/>
            <person name="Larsson T."/>
            <person name="Maumus F."/>
            <person name="Osuna-Cruz C.M."/>
            <person name="Vancaester E."/>
            <person name="Stenow R."/>
            <person name="Vandepoele K."/>
            <person name="Ploug H."/>
            <person name="Bruchert V."/>
            <person name="Godhe A."/>
            <person name="Topel M."/>
        </authorList>
    </citation>
    <scope>NUCLEOTIDE SEQUENCE</scope>
    <source>
        <strain evidence="2">R05AC</strain>
    </source>
</reference>
<feature type="region of interest" description="Disordered" evidence="1">
    <location>
        <begin position="37"/>
        <end position="75"/>
    </location>
</feature>
<name>A0AAD9D9L5_9STRA</name>
<gene>
    <name evidence="2" type="ORF">QTG54_011530</name>
</gene>
<evidence type="ECO:0000313" key="2">
    <source>
        <dbReference type="EMBL" id="KAK1737758.1"/>
    </source>
</evidence>
<dbReference type="AlphaFoldDB" id="A0AAD9D9L5"/>